<accession>A0A8S5U4E1</accession>
<protein>
    <submittedName>
        <fullName evidence="3">CHAP domain protein</fullName>
    </submittedName>
</protein>
<dbReference type="EMBL" id="BK016007">
    <property type="protein sequence ID" value="DAF89314.1"/>
    <property type="molecule type" value="Genomic_DNA"/>
</dbReference>
<dbReference type="InterPro" id="IPR007921">
    <property type="entry name" value="CHAP_dom"/>
</dbReference>
<evidence type="ECO:0000256" key="1">
    <source>
        <dbReference type="ARBA" id="ARBA00022529"/>
    </source>
</evidence>
<reference evidence="3" key="1">
    <citation type="journal article" date="2021" name="Proc. Natl. Acad. Sci. U.S.A.">
        <title>A Catalog of Tens of Thousands of Viruses from Human Metagenomes Reveals Hidden Associations with Chronic Diseases.</title>
        <authorList>
            <person name="Tisza M.J."/>
            <person name="Buck C.B."/>
        </authorList>
    </citation>
    <scope>NUCLEOTIDE SEQUENCE</scope>
    <source>
        <strain evidence="3">CtIyI17</strain>
    </source>
</reference>
<organism evidence="3">
    <name type="scientific">Podoviridae sp. ctIyI17</name>
    <dbReference type="NCBI Taxonomy" id="2825241"/>
    <lineage>
        <taxon>Viruses</taxon>
        <taxon>Duplodnaviria</taxon>
        <taxon>Heunggongvirae</taxon>
        <taxon>Uroviricota</taxon>
        <taxon>Caudoviricetes</taxon>
    </lineage>
</organism>
<name>A0A8S5U4E1_9CAUD</name>
<dbReference type="SUPFAM" id="SSF54001">
    <property type="entry name" value="Cysteine proteinases"/>
    <property type="match status" value="1"/>
</dbReference>
<sequence>MTQAEKAVEIALREVGRNPGGEKYWKWYGFKSRVSWCACFASWILDQAGLKCLDLRDLIRDAGTPEEEQRIREGAQDESNQGIISKGCVQILEFFEKAGLRIGDISAKPGDIVLYEWDEAKGDGVDHVGIVEYVEGNTPGTQVLHMIEGNWGNNVAKTTYRYRDKRVYAICRPRYKEAARVTDLVPVINIRRWK</sequence>
<dbReference type="Gene3D" id="3.90.1720.10">
    <property type="entry name" value="endopeptidase domain like (from Nostoc punctiforme)"/>
    <property type="match status" value="1"/>
</dbReference>
<dbReference type="Pfam" id="PF05257">
    <property type="entry name" value="CHAP"/>
    <property type="match status" value="1"/>
</dbReference>
<proteinExistence type="predicted"/>
<evidence type="ECO:0000313" key="3">
    <source>
        <dbReference type="EMBL" id="DAF89314.1"/>
    </source>
</evidence>
<evidence type="ECO:0000259" key="2">
    <source>
        <dbReference type="Pfam" id="PF05257"/>
    </source>
</evidence>
<dbReference type="InterPro" id="IPR038765">
    <property type="entry name" value="Papain-like_cys_pep_sf"/>
</dbReference>
<dbReference type="GO" id="GO:0001897">
    <property type="term" value="P:symbiont-mediated cytolysis of host cell"/>
    <property type="evidence" value="ECO:0007669"/>
    <property type="project" value="UniProtKB-ARBA"/>
</dbReference>
<keyword evidence="1" id="KW-0929">Antimicrobial</keyword>
<feature type="domain" description="Peptidase C51" evidence="2">
    <location>
        <begin position="33"/>
        <end position="150"/>
    </location>
</feature>